<comment type="caution">
    <text evidence="1">The sequence shown here is derived from an EMBL/GenBank/DDBJ whole genome shotgun (WGS) entry which is preliminary data.</text>
</comment>
<keyword evidence="2" id="KW-1185">Reference proteome</keyword>
<evidence type="ECO:0000313" key="1">
    <source>
        <dbReference type="EMBL" id="KAH6640325.1"/>
    </source>
</evidence>
<accession>A0ACB7PEF4</accession>
<proteinExistence type="predicted"/>
<sequence length="240" mass="25734">MDPTSPEFRPKFQPEPESSQSTNHRPPAGNSNDPQWRTKCRTCGEAFKSRNQLMRHLYRSHPLKPGKSKASGKTAKSSLPQPPPQSLPRPPLPAPHPAAPKREQPQVHPFALLAHQDQLAFVGQAMRAVFAVGMKQLEEEQAQQRDGNHEHISAASQNGTALPTSNPSSPLGPCAGKGPAIAPTHTYQGQQGDDSGSEDSDDDEDGGAALYGPGLEEPPLRLGDTGRGELNGLDSIDDLD</sequence>
<dbReference type="EMBL" id="JAGIZQ010000002">
    <property type="protein sequence ID" value="KAH6640325.1"/>
    <property type="molecule type" value="Genomic_DNA"/>
</dbReference>
<gene>
    <name evidence="1" type="ORF">F5144DRAFT_525766</name>
</gene>
<protein>
    <submittedName>
        <fullName evidence="1">Uncharacterized protein</fullName>
    </submittedName>
</protein>
<name>A0ACB7PEF4_9PEZI</name>
<evidence type="ECO:0000313" key="2">
    <source>
        <dbReference type="Proteomes" id="UP000724584"/>
    </source>
</evidence>
<dbReference type="Proteomes" id="UP000724584">
    <property type="component" value="Unassembled WGS sequence"/>
</dbReference>
<organism evidence="1 2">
    <name type="scientific">Chaetomium tenue</name>
    <dbReference type="NCBI Taxonomy" id="1854479"/>
    <lineage>
        <taxon>Eukaryota</taxon>
        <taxon>Fungi</taxon>
        <taxon>Dikarya</taxon>
        <taxon>Ascomycota</taxon>
        <taxon>Pezizomycotina</taxon>
        <taxon>Sordariomycetes</taxon>
        <taxon>Sordariomycetidae</taxon>
        <taxon>Sordariales</taxon>
        <taxon>Chaetomiaceae</taxon>
        <taxon>Chaetomium</taxon>
    </lineage>
</organism>
<reference evidence="1 2" key="1">
    <citation type="journal article" date="2021" name="Nat. Commun.">
        <title>Genetic determinants of endophytism in the Arabidopsis root mycobiome.</title>
        <authorList>
            <person name="Mesny F."/>
            <person name="Miyauchi S."/>
            <person name="Thiergart T."/>
            <person name="Pickel B."/>
            <person name="Atanasova L."/>
            <person name="Karlsson M."/>
            <person name="Huettel B."/>
            <person name="Barry K.W."/>
            <person name="Haridas S."/>
            <person name="Chen C."/>
            <person name="Bauer D."/>
            <person name="Andreopoulos W."/>
            <person name="Pangilinan J."/>
            <person name="LaButti K."/>
            <person name="Riley R."/>
            <person name="Lipzen A."/>
            <person name="Clum A."/>
            <person name="Drula E."/>
            <person name="Henrissat B."/>
            <person name="Kohler A."/>
            <person name="Grigoriev I.V."/>
            <person name="Martin F.M."/>
            <person name="Hacquard S."/>
        </authorList>
    </citation>
    <scope>NUCLEOTIDE SEQUENCE [LARGE SCALE GENOMIC DNA]</scope>
    <source>
        <strain evidence="1 2">MPI-SDFR-AT-0079</strain>
    </source>
</reference>